<dbReference type="InterPro" id="IPR006553">
    <property type="entry name" value="Leu-rich_rpt_Cys-con_subtyp"/>
</dbReference>
<dbReference type="Gene3D" id="1.20.5.190">
    <property type="match status" value="1"/>
</dbReference>
<evidence type="ECO:0000259" key="5">
    <source>
        <dbReference type="PROSITE" id="PS50119"/>
    </source>
</evidence>
<dbReference type="EMBL" id="WSZM01000423">
    <property type="protein sequence ID" value="KAF4033355.1"/>
    <property type="molecule type" value="Genomic_DNA"/>
</dbReference>
<name>A0A833SUD8_PHYIN</name>
<keyword evidence="2" id="KW-0175">Coiled coil</keyword>
<feature type="coiled-coil region" evidence="2">
    <location>
        <begin position="820"/>
        <end position="847"/>
    </location>
</feature>
<dbReference type="SMART" id="SM00367">
    <property type="entry name" value="LRR_CC"/>
    <property type="match status" value="14"/>
</dbReference>
<evidence type="ECO:0000313" key="7">
    <source>
        <dbReference type="Proteomes" id="UP000602510"/>
    </source>
</evidence>
<feature type="domain" description="B box-type" evidence="5">
    <location>
        <begin position="1037"/>
        <end position="1084"/>
    </location>
</feature>
<proteinExistence type="predicted"/>
<dbReference type="PROSITE" id="PS50096">
    <property type="entry name" value="IQ"/>
    <property type="match status" value="7"/>
</dbReference>
<feature type="domain" description="WW" evidence="4">
    <location>
        <begin position="1169"/>
        <end position="1203"/>
    </location>
</feature>
<dbReference type="GO" id="GO:0031146">
    <property type="term" value="P:SCF-dependent proteasomal ubiquitin-dependent protein catabolic process"/>
    <property type="evidence" value="ECO:0007669"/>
    <property type="project" value="TreeGrafter"/>
</dbReference>
<dbReference type="GO" id="GO:0008270">
    <property type="term" value="F:zinc ion binding"/>
    <property type="evidence" value="ECO:0007669"/>
    <property type="project" value="UniProtKB-KW"/>
</dbReference>
<dbReference type="Pfam" id="PF25372">
    <property type="entry name" value="DUF7885"/>
    <property type="match status" value="3"/>
</dbReference>
<feature type="compositionally biased region" description="Polar residues" evidence="3">
    <location>
        <begin position="1209"/>
        <end position="1220"/>
    </location>
</feature>
<dbReference type="Gene3D" id="2.20.70.10">
    <property type="match status" value="3"/>
</dbReference>
<dbReference type="Pfam" id="PF00643">
    <property type="entry name" value="zf-B_box"/>
    <property type="match status" value="1"/>
</dbReference>
<dbReference type="CDD" id="cd19757">
    <property type="entry name" value="Bbox1"/>
    <property type="match status" value="1"/>
</dbReference>
<dbReference type="GO" id="GO:0019005">
    <property type="term" value="C:SCF ubiquitin ligase complex"/>
    <property type="evidence" value="ECO:0007669"/>
    <property type="project" value="TreeGrafter"/>
</dbReference>
<dbReference type="InterPro" id="IPR032675">
    <property type="entry name" value="LRR_dom_sf"/>
</dbReference>
<dbReference type="PROSITE" id="PS01159">
    <property type="entry name" value="WW_DOMAIN_1"/>
    <property type="match status" value="1"/>
</dbReference>
<dbReference type="InterPro" id="IPR001202">
    <property type="entry name" value="WW_dom"/>
</dbReference>
<evidence type="ECO:0000256" key="2">
    <source>
        <dbReference type="SAM" id="Coils"/>
    </source>
</evidence>
<evidence type="ECO:0000259" key="4">
    <source>
        <dbReference type="PROSITE" id="PS50020"/>
    </source>
</evidence>
<reference evidence="6" key="1">
    <citation type="submission" date="2020-04" db="EMBL/GenBank/DDBJ databases">
        <title>Hybrid Assembly of Korean Phytophthora infestans isolates.</title>
        <authorList>
            <person name="Prokchorchik M."/>
            <person name="Lee Y."/>
            <person name="Seo J."/>
            <person name="Cho J.-H."/>
            <person name="Park Y.-E."/>
            <person name="Jang D.-C."/>
            <person name="Im J.-S."/>
            <person name="Choi J.-G."/>
            <person name="Park H.-J."/>
            <person name="Lee G.-B."/>
            <person name="Lee Y.-G."/>
            <person name="Hong S.-Y."/>
            <person name="Cho K."/>
            <person name="Sohn K.H."/>
        </authorList>
    </citation>
    <scope>NUCLEOTIDE SEQUENCE</scope>
    <source>
        <strain evidence="6">KR_1_A1</strain>
    </source>
</reference>
<keyword evidence="7" id="KW-1185">Reference proteome</keyword>
<dbReference type="Pfam" id="PF00612">
    <property type="entry name" value="IQ"/>
    <property type="match status" value="3"/>
</dbReference>
<dbReference type="Pfam" id="PF00397">
    <property type="entry name" value="WW"/>
    <property type="match status" value="2"/>
</dbReference>
<dbReference type="SUPFAM" id="SSF51045">
    <property type="entry name" value="WW domain"/>
    <property type="match status" value="1"/>
</dbReference>
<dbReference type="CDD" id="cd00201">
    <property type="entry name" value="WW"/>
    <property type="match status" value="2"/>
</dbReference>
<feature type="domain" description="WW" evidence="4">
    <location>
        <begin position="1217"/>
        <end position="1251"/>
    </location>
</feature>
<dbReference type="SUPFAM" id="SSF52047">
    <property type="entry name" value="RNI-like"/>
    <property type="match status" value="1"/>
</dbReference>
<dbReference type="SMART" id="SM00015">
    <property type="entry name" value="IQ"/>
    <property type="match status" value="10"/>
</dbReference>
<dbReference type="PROSITE" id="PS50020">
    <property type="entry name" value="WW_DOMAIN_2"/>
    <property type="match status" value="3"/>
</dbReference>
<dbReference type="PROSITE" id="PS50119">
    <property type="entry name" value="ZF_BBOX"/>
    <property type="match status" value="1"/>
</dbReference>
<comment type="caution">
    <text evidence="6">The sequence shown here is derived from an EMBL/GenBank/DDBJ whole genome shotgun (WGS) entry which is preliminary data.</text>
</comment>
<accession>A0A833SUD8</accession>
<sequence length="1339" mass="152862">MANKKARVRKAHGGIRLSSLSSEKEVTWRPHSVAELSTVFVYKEISDEVLVGTELDLSIWSVVASDACLAKMLRSSGSSSHPWLSNQLADLLPSAASALALNNAPTTPVKQQSIVRINLSGADQITDKTAHIIAKACPELQHLNLERALKLTDSGVRHIVSCCRSLESLNLSYVTALQSPALSCIGELRLPLRSLAIAGCNRVPGYSLSRVLQACSTLELLDLSFCASVTDNILQTLGENCRKLRQLKLRGCRQISDTGVVALANSGGVNGLELLDLTRYDLQYKVNDISLLALAENCLVLQTLILSGCDMVTDVGMDWLASGCNALTHLDVSGCTAVTDLTMRAISESMLQLKQLKLRYCTKVTDQGIRRLSLRCPELLSLDAEGLTLLSDVHSTQTTGVYRLGIAALVAGCLKLRHLDLSNCVAISDGTLHCVAMSCSELSSLLLSGCYRVTSIGVSEILAHCNKLSSLNVTGCDRVTDQAFVGDFHRSRHQQPISPINKTSTRNTPNQLISLRLRGTQITDLTLKWVSKYSSLLRELDVSGCAEITDMGLLALAGSIMATSLRNLWLRSLDNITATGLSWLAGKCTNLMLLDLTGCPKIRSFSIKSLASSWKFAVFSSNEQLKGMTPRHRAEDWLFIEEYGNCWRAAVHIQCMYRARVARKIAQQKREERLVLWVAMRLQSVYRGRQARKYAVILRIQLYKETEAATRIQRAYRQLLARREAHRLREIRRQEEKLRAARSIQASWRKKRLRERLQSRHLRRLAYEDKLQRSAIRIQRHWRGKKGRERTNLMRAARNAEERQEFEAARTLQSIYRIRIARRAANLKREERKNDEIRRERAALTLQNCIRRHEAKKELRAMRKYVAEVNNAAVKIQKSWRAKKKYQANRVIAMVRQKQRENAAAVKLQVAWKRRRARIQVNLMRLARDLQTQQLVDATLMVQTNWRGRHGRLQARSLKQTTLETISQLVKIQHLAVTLVQAHYRGWKGREKYRQAQLNKKKRWKEITRPEDGEKFYYNRVTGEVRFRRPQDVLDLLPKPLCENCEHTSEATMECRDCGEMLCSVCWTNVHSGGRRKLHEFRALYDYYNRRVDYGDWEFPSRWPSEIEQDEMDGWGLRTHPRRRPDEVQGVWERYVDSDTKREWFYNRETDENSYVPPEGFFLRSNGETSATSEWIKYFDETQGVHYYYNIRTQESTFDRPATYATPRISPSTAVSSANQEGWEKHVDPHSRYPYYYNRLTMESVFARPMGFVTGREDVELPGYAKYFDAESASYYLYNAQSNERCVERPGAFATPRISTTEAVGDGGDEGLAEFYDPVTGKAYFFNARTTECRQASRT</sequence>
<dbReference type="InterPro" id="IPR036020">
    <property type="entry name" value="WW_dom_sf"/>
</dbReference>
<evidence type="ECO:0000256" key="3">
    <source>
        <dbReference type="SAM" id="MobiDB-lite"/>
    </source>
</evidence>
<dbReference type="InterPro" id="IPR000315">
    <property type="entry name" value="Znf_B-box"/>
</dbReference>
<keyword evidence="1" id="KW-0862">Zinc</keyword>
<dbReference type="SMART" id="SM00456">
    <property type="entry name" value="WW"/>
    <property type="match status" value="4"/>
</dbReference>
<dbReference type="Proteomes" id="UP000602510">
    <property type="component" value="Unassembled WGS sequence"/>
</dbReference>
<gene>
    <name evidence="6" type="ORF">GN244_ATG14690</name>
</gene>
<dbReference type="InterPro" id="IPR057207">
    <property type="entry name" value="FBXL15_LRR"/>
</dbReference>
<keyword evidence="1" id="KW-0479">Metal-binding</keyword>
<feature type="domain" description="WW" evidence="4">
    <location>
        <begin position="1126"/>
        <end position="1160"/>
    </location>
</feature>
<dbReference type="Gene3D" id="3.80.10.10">
    <property type="entry name" value="Ribonuclease Inhibitor"/>
    <property type="match status" value="3"/>
</dbReference>
<evidence type="ECO:0000313" key="6">
    <source>
        <dbReference type="EMBL" id="KAF4033355.1"/>
    </source>
</evidence>
<feature type="region of interest" description="Disordered" evidence="3">
    <location>
        <begin position="1203"/>
        <end position="1223"/>
    </location>
</feature>
<organism evidence="6 7">
    <name type="scientific">Phytophthora infestans</name>
    <name type="common">Potato late blight agent</name>
    <name type="synonym">Botrytis infestans</name>
    <dbReference type="NCBI Taxonomy" id="4787"/>
    <lineage>
        <taxon>Eukaryota</taxon>
        <taxon>Sar</taxon>
        <taxon>Stramenopiles</taxon>
        <taxon>Oomycota</taxon>
        <taxon>Peronosporomycetes</taxon>
        <taxon>Peronosporales</taxon>
        <taxon>Peronosporaceae</taxon>
        <taxon>Phytophthora</taxon>
    </lineage>
</organism>
<dbReference type="InterPro" id="IPR000048">
    <property type="entry name" value="IQ_motif_EF-hand-BS"/>
</dbReference>
<evidence type="ECO:0000256" key="1">
    <source>
        <dbReference type="PROSITE-ProRule" id="PRU00024"/>
    </source>
</evidence>
<keyword evidence="1" id="KW-0863">Zinc-finger</keyword>
<protein>
    <submittedName>
        <fullName evidence="6">Putative WW domain-containing protein</fullName>
    </submittedName>
</protein>
<dbReference type="PANTHER" id="PTHR13318">
    <property type="entry name" value="PARTNER OF PAIRED, ISOFORM B-RELATED"/>
    <property type="match status" value="1"/>
</dbReference>